<name>A0AAD7CAU4_9AGAR</name>
<dbReference type="PANTHER" id="PTHR33129:SF1">
    <property type="entry name" value="ATP-BINDING PROTEIN"/>
    <property type="match status" value="1"/>
</dbReference>
<dbReference type="AlphaFoldDB" id="A0AAD7CAU4"/>
<keyword evidence="2" id="KW-1185">Reference proteome</keyword>
<dbReference type="PANTHER" id="PTHR33129">
    <property type="entry name" value="PROTEIN KINASE DOMAIN-CONTAINING PROTEIN-RELATED"/>
    <property type="match status" value="1"/>
</dbReference>
<protein>
    <submittedName>
        <fullName evidence="1">Uncharacterized protein</fullName>
    </submittedName>
</protein>
<accession>A0AAD7CAU4</accession>
<dbReference type="Proteomes" id="UP001221142">
    <property type="component" value="Unassembled WGS sequence"/>
</dbReference>
<dbReference type="EMBL" id="JARKIF010000003">
    <property type="protein sequence ID" value="KAJ7644017.1"/>
    <property type="molecule type" value="Genomic_DNA"/>
</dbReference>
<evidence type="ECO:0000313" key="2">
    <source>
        <dbReference type="Proteomes" id="UP001221142"/>
    </source>
</evidence>
<organism evidence="1 2">
    <name type="scientific">Roridomyces roridus</name>
    <dbReference type="NCBI Taxonomy" id="1738132"/>
    <lineage>
        <taxon>Eukaryota</taxon>
        <taxon>Fungi</taxon>
        <taxon>Dikarya</taxon>
        <taxon>Basidiomycota</taxon>
        <taxon>Agaricomycotina</taxon>
        <taxon>Agaricomycetes</taxon>
        <taxon>Agaricomycetidae</taxon>
        <taxon>Agaricales</taxon>
        <taxon>Marasmiineae</taxon>
        <taxon>Mycenaceae</taxon>
        <taxon>Roridomyces</taxon>
    </lineage>
</organism>
<evidence type="ECO:0000313" key="1">
    <source>
        <dbReference type="EMBL" id="KAJ7644017.1"/>
    </source>
</evidence>
<dbReference type="InterPro" id="IPR052980">
    <property type="entry name" value="Crinkler_effector"/>
</dbReference>
<reference evidence="1" key="1">
    <citation type="submission" date="2023-03" db="EMBL/GenBank/DDBJ databases">
        <title>Massive genome expansion in bonnet fungi (Mycena s.s.) driven by repeated elements and novel gene families across ecological guilds.</title>
        <authorList>
            <consortium name="Lawrence Berkeley National Laboratory"/>
            <person name="Harder C.B."/>
            <person name="Miyauchi S."/>
            <person name="Viragh M."/>
            <person name="Kuo A."/>
            <person name="Thoen E."/>
            <person name="Andreopoulos B."/>
            <person name="Lu D."/>
            <person name="Skrede I."/>
            <person name="Drula E."/>
            <person name="Henrissat B."/>
            <person name="Morin E."/>
            <person name="Kohler A."/>
            <person name="Barry K."/>
            <person name="LaButti K."/>
            <person name="Morin E."/>
            <person name="Salamov A."/>
            <person name="Lipzen A."/>
            <person name="Mereny Z."/>
            <person name="Hegedus B."/>
            <person name="Baldrian P."/>
            <person name="Stursova M."/>
            <person name="Weitz H."/>
            <person name="Taylor A."/>
            <person name="Grigoriev I.V."/>
            <person name="Nagy L.G."/>
            <person name="Martin F."/>
            <person name="Kauserud H."/>
        </authorList>
    </citation>
    <scope>NUCLEOTIDE SEQUENCE</scope>
    <source>
        <strain evidence="1">9284</strain>
    </source>
</reference>
<comment type="caution">
    <text evidence="1">The sequence shown here is derived from an EMBL/GenBank/DDBJ whole genome shotgun (WGS) entry which is preliminary data.</text>
</comment>
<proteinExistence type="predicted"/>
<gene>
    <name evidence="1" type="ORF">FB45DRAFT_896682</name>
</gene>
<sequence length="577" mass="64799">MAPFAFVWPATNIAGHYLLPEKRRVPGTTNRFIWVMPQSHNLHIARTALGETLIREEYQKLLLAILSSLHRLQGLGPMGALPQFDPIPDPMDFDAEYRPAEPLQLRVDKGYQSVASFDIYPNPFLKERNHRLYRRGGGVIITGFPGIGKTRMLGVIFHLRAAANLATLYMSDPSSALLYQDYQFATIRECDLSTTTLGQNLPREAWCLVDSNVDFELVHPAIRSAGYFFIQATSPRKRRFAYIKYMVQHPQFCVMAQWTLSELFDGMTLGPSCLTTEGIRNFYLRYGGSARHAFQESSNPQQFEARIQRAARQLDVREIQGLIGLPIEDFTVPEDIGDMLVSVFPIIDEDRSLFCISAPSRAMHEILCPSDCKETSRSFFDTCVRTNTPDRHSLAGELVDQHFHALLLKGGGICPLNRLEKGPPRAGARNIGWKGNTAVSGECLRTVDGLQTGPISTVHFVEELESGMSMQVGFYHSPVYRACPAFDSFFCGKPDHAIVFQASVAARRTLNTQGCFSVGRHRLIHPSFLQGLEWLKAKGISRITYICITAQGMVPTVGIPVEWEHMFDGLYFLPLQM</sequence>